<reference evidence="1 2" key="1">
    <citation type="submission" date="2020-09" db="EMBL/GenBank/DDBJ databases">
        <title>De no assembly of potato wild relative species, Solanum commersonii.</title>
        <authorList>
            <person name="Cho K."/>
        </authorList>
    </citation>
    <scope>NUCLEOTIDE SEQUENCE [LARGE SCALE GENOMIC DNA]</scope>
    <source>
        <strain evidence="1">LZ3.2</strain>
        <tissue evidence="1">Leaf</tissue>
    </source>
</reference>
<organism evidence="1 2">
    <name type="scientific">Solanum commersonii</name>
    <name type="common">Commerson's wild potato</name>
    <name type="synonym">Commerson's nightshade</name>
    <dbReference type="NCBI Taxonomy" id="4109"/>
    <lineage>
        <taxon>Eukaryota</taxon>
        <taxon>Viridiplantae</taxon>
        <taxon>Streptophyta</taxon>
        <taxon>Embryophyta</taxon>
        <taxon>Tracheophyta</taxon>
        <taxon>Spermatophyta</taxon>
        <taxon>Magnoliopsida</taxon>
        <taxon>eudicotyledons</taxon>
        <taxon>Gunneridae</taxon>
        <taxon>Pentapetalae</taxon>
        <taxon>asterids</taxon>
        <taxon>lamiids</taxon>
        <taxon>Solanales</taxon>
        <taxon>Solanaceae</taxon>
        <taxon>Solanoideae</taxon>
        <taxon>Solaneae</taxon>
        <taxon>Solanum</taxon>
    </lineage>
</organism>
<accession>A0A9J6A5P6</accession>
<dbReference type="Proteomes" id="UP000824120">
    <property type="component" value="Chromosome 2"/>
</dbReference>
<protein>
    <submittedName>
        <fullName evidence="1">Uncharacterized protein</fullName>
    </submittedName>
</protein>
<evidence type="ECO:0000313" key="1">
    <source>
        <dbReference type="EMBL" id="KAG5619877.1"/>
    </source>
</evidence>
<keyword evidence="2" id="KW-1185">Reference proteome</keyword>
<dbReference type="AlphaFoldDB" id="A0A9J6A5P6"/>
<comment type="caution">
    <text evidence="1">The sequence shown here is derived from an EMBL/GenBank/DDBJ whole genome shotgun (WGS) entry which is preliminary data.</text>
</comment>
<name>A0A9J6A5P6_SOLCO</name>
<dbReference type="EMBL" id="JACXVP010000002">
    <property type="protein sequence ID" value="KAG5619877.1"/>
    <property type="molecule type" value="Genomic_DNA"/>
</dbReference>
<gene>
    <name evidence="1" type="ORF">H5410_005095</name>
</gene>
<dbReference type="OrthoDB" id="1699581at2759"/>
<evidence type="ECO:0000313" key="2">
    <source>
        <dbReference type="Proteomes" id="UP000824120"/>
    </source>
</evidence>
<sequence length="330" mass="37892">DGEIMTDMNGFMYTECAKMIISMYVELVGLLHEKMGTNSDNIHMDISGKYPCSIQDRNVVFQVSGHHGYHMNLLAQNYGFNTSNQPHFVEPIVQPSIQQLSMHGHTHRSFGGGSSSQCILIIATWNIRPEIQNHDIPYLTLENEEDIFMSTCESEMENGSVWSEEAKKDLKKDLNRLIWRAASARQVRKFESLMWKIKEENVEAHEYLMEIPLDKCTVSHDDGIRKGVLTTNLSESFNGVLKKERGLSVTAMVTDRMRGLARNFVREYFTIENYVATYSGSFSLVGHEAYWLSPSFRMRSNEFYCCPNRLRTTRIPLNLAHNLVVVEDIE</sequence>
<feature type="non-terminal residue" evidence="1">
    <location>
        <position position="330"/>
    </location>
</feature>
<proteinExistence type="predicted"/>